<dbReference type="InterPro" id="IPR011083">
    <property type="entry name" value="Phage_tail_collar_dom"/>
</dbReference>
<gene>
    <name evidence="2" type="ORF">J2800_002297</name>
</gene>
<evidence type="ECO:0000259" key="1">
    <source>
        <dbReference type="Pfam" id="PF07484"/>
    </source>
</evidence>
<accession>A0ABU1MZE4</accession>
<evidence type="ECO:0000313" key="2">
    <source>
        <dbReference type="EMBL" id="MDR6531550.1"/>
    </source>
</evidence>
<proteinExistence type="predicted"/>
<dbReference type="Proteomes" id="UP001262754">
    <property type="component" value="Unassembled WGS sequence"/>
</dbReference>
<dbReference type="InterPro" id="IPR037053">
    <property type="entry name" value="Phage_tail_collar_dom_sf"/>
</dbReference>
<dbReference type="RefSeq" id="WP_056761987.1">
    <property type="nucleotide sequence ID" value="NZ_BMLD01000012.1"/>
</dbReference>
<sequence length="179" mass="18881">MAEPYVGEIRMFGGNFPPLGWAMCDGQLMSISENDTLFNLIGTTYGGDGQSTFGMPDLRGRVPSHQGSKNGQTYIIGQMTGVETVTLAPQQLPQHTHPFYAASTPGAASTPTTQTMISSQGPGGTVLFGYQPYDAANPQVALSAASTTPSGGNQPHENMQPYLGINFIISLYGVYPSPS</sequence>
<organism evidence="2 3">
    <name type="scientific">Caulobacter rhizosphaerae</name>
    <dbReference type="NCBI Taxonomy" id="2010972"/>
    <lineage>
        <taxon>Bacteria</taxon>
        <taxon>Pseudomonadati</taxon>
        <taxon>Pseudomonadota</taxon>
        <taxon>Alphaproteobacteria</taxon>
        <taxon>Caulobacterales</taxon>
        <taxon>Caulobacteraceae</taxon>
        <taxon>Caulobacter</taxon>
    </lineage>
</organism>
<dbReference type="Pfam" id="PF07484">
    <property type="entry name" value="Collar"/>
    <property type="match status" value="1"/>
</dbReference>
<keyword evidence="3" id="KW-1185">Reference proteome</keyword>
<evidence type="ECO:0000313" key="3">
    <source>
        <dbReference type="Proteomes" id="UP001262754"/>
    </source>
</evidence>
<comment type="caution">
    <text evidence="2">The sequence shown here is derived from an EMBL/GenBank/DDBJ whole genome shotgun (WGS) entry which is preliminary data.</text>
</comment>
<feature type="domain" description="Phage tail collar" evidence="1">
    <location>
        <begin position="7"/>
        <end position="63"/>
    </location>
</feature>
<name>A0ABU1MZE4_9CAUL</name>
<dbReference type="EMBL" id="JAVDRL010000006">
    <property type="protein sequence ID" value="MDR6531550.1"/>
    <property type="molecule type" value="Genomic_DNA"/>
</dbReference>
<reference evidence="2 3" key="1">
    <citation type="submission" date="2023-07" db="EMBL/GenBank/DDBJ databases">
        <title>Sorghum-associated microbial communities from plants grown in Nebraska, USA.</title>
        <authorList>
            <person name="Schachtman D."/>
        </authorList>
    </citation>
    <scope>NUCLEOTIDE SEQUENCE [LARGE SCALE GENOMIC DNA]</scope>
    <source>
        <strain evidence="2 3">DS2154</strain>
    </source>
</reference>
<dbReference type="Gene3D" id="3.90.1340.10">
    <property type="entry name" value="Phage tail collar domain"/>
    <property type="match status" value="1"/>
</dbReference>
<protein>
    <submittedName>
        <fullName evidence="2">Microcystin-dependent protein</fullName>
    </submittedName>
</protein>
<dbReference type="SUPFAM" id="SSF88874">
    <property type="entry name" value="Receptor-binding domain of short tail fibre protein gp12"/>
    <property type="match status" value="1"/>
</dbReference>